<dbReference type="PROSITE" id="PS50088">
    <property type="entry name" value="ANK_REPEAT"/>
    <property type="match status" value="1"/>
</dbReference>
<dbReference type="SMART" id="SM00248">
    <property type="entry name" value="ANK"/>
    <property type="match status" value="2"/>
</dbReference>
<keyword evidence="3" id="KW-1185">Reference proteome</keyword>
<feature type="repeat" description="ANK" evidence="1">
    <location>
        <begin position="74"/>
        <end position="101"/>
    </location>
</feature>
<dbReference type="Gene3D" id="1.25.40.20">
    <property type="entry name" value="Ankyrin repeat-containing domain"/>
    <property type="match status" value="1"/>
</dbReference>
<dbReference type="PANTHER" id="PTHR24128">
    <property type="entry name" value="HOMEOBOX PROTEIN WARIAI"/>
    <property type="match status" value="1"/>
</dbReference>
<dbReference type="EMBL" id="JARKNE010000005">
    <property type="protein sequence ID" value="KAK5833031.1"/>
    <property type="molecule type" value="Genomic_DNA"/>
</dbReference>
<dbReference type="InterPro" id="IPR036770">
    <property type="entry name" value="Ankyrin_rpt-contain_sf"/>
</dbReference>
<dbReference type="PANTHER" id="PTHR24128:SF60">
    <property type="entry name" value="ALPHA-LATROTOXIN-LHE1A-LIKE"/>
    <property type="match status" value="1"/>
</dbReference>
<comment type="caution">
    <text evidence="2">The sequence shown here is derived from an EMBL/GenBank/DDBJ whole genome shotgun (WGS) entry which is preliminary data.</text>
</comment>
<accession>A0ABR0Q1T9</accession>
<dbReference type="SUPFAM" id="SSF48403">
    <property type="entry name" value="Ankyrin repeat"/>
    <property type="match status" value="1"/>
</dbReference>
<organism evidence="2 3">
    <name type="scientific">Gossypium arboreum</name>
    <name type="common">Tree cotton</name>
    <name type="synonym">Gossypium nanking</name>
    <dbReference type="NCBI Taxonomy" id="29729"/>
    <lineage>
        <taxon>Eukaryota</taxon>
        <taxon>Viridiplantae</taxon>
        <taxon>Streptophyta</taxon>
        <taxon>Embryophyta</taxon>
        <taxon>Tracheophyta</taxon>
        <taxon>Spermatophyta</taxon>
        <taxon>Magnoliopsida</taxon>
        <taxon>eudicotyledons</taxon>
        <taxon>Gunneridae</taxon>
        <taxon>Pentapetalae</taxon>
        <taxon>rosids</taxon>
        <taxon>malvids</taxon>
        <taxon>Malvales</taxon>
        <taxon>Malvaceae</taxon>
        <taxon>Malvoideae</taxon>
        <taxon>Gossypium</taxon>
    </lineage>
</organism>
<evidence type="ECO:0000256" key="1">
    <source>
        <dbReference type="PROSITE-ProRule" id="PRU00023"/>
    </source>
</evidence>
<dbReference type="Proteomes" id="UP001358586">
    <property type="component" value="Chromosome 5"/>
</dbReference>
<dbReference type="Pfam" id="PF12796">
    <property type="entry name" value="Ank_2"/>
    <property type="match status" value="1"/>
</dbReference>
<keyword evidence="1" id="KW-0040">ANK repeat</keyword>
<dbReference type="InterPro" id="IPR002110">
    <property type="entry name" value="Ankyrin_rpt"/>
</dbReference>
<evidence type="ECO:0000313" key="3">
    <source>
        <dbReference type="Proteomes" id="UP001358586"/>
    </source>
</evidence>
<reference evidence="2 3" key="1">
    <citation type="submission" date="2023-03" db="EMBL/GenBank/DDBJ databases">
        <title>WGS of Gossypium arboreum.</title>
        <authorList>
            <person name="Yu D."/>
        </authorList>
    </citation>
    <scope>NUCLEOTIDE SEQUENCE [LARGE SCALE GENOMIC DNA]</scope>
    <source>
        <tissue evidence="2">Leaf</tissue>
    </source>
</reference>
<sequence length="121" mass="13845">MDTSIDPRLSAAARLGNIDAFYALIQEDPYMLDIIDQIPFVHTPFHIAAHEGQIHFAMERMKLKPSFARKLNQDGFSPMHLALRNGQIKLVLRLLKTDKDLVRVKGREGMTLHYVVTKCPF</sequence>
<dbReference type="PROSITE" id="PS50297">
    <property type="entry name" value="ANK_REP_REGION"/>
    <property type="match status" value="1"/>
</dbReference>
<evidence type="ECO:0000313" key="2">
    <source>
        <dbReference type="EMBL" id="KAK5833031.1"/>
    </source>
</evidence>
<protein>
    <submittedName>
        <fullName evidence="2">Uncharacterized protein</fullName>
    </submittedName>
</protein>
<name>A0ABR0Q1T9_GOSAR</name>
<proteinExistence type="predicted"/>
<gene>
    <name evidence="2" type="ORF">PVK06_016841</name>
</gene>